<dbReference type="AlphaFoldDB" id="A0AAW0Z451"/>
<dbReference type="InterPro" id="IPR006595">
    <property type="entry name" value="CTLH_C"/>
</dbReference>
<gene>
    <name evidence="2" type="ORF">IAR55_000770</name>
</gene>
<evidence type="ECO:0000259" key="1">
    <source>
        <dbReference type="PROSITE" id="PS50897"/>
    </source>
</evidence>
<dbReference type="RefSeq" id="XP_066805105.1">
    <property type="nucleotide sequence ID" value="XM_066943904.1"/>
</dbReference>
<name>A0AAW0Z451_9TREE</name>
<keyword evidence="3" id="KW-1185">Reference proteome</keyword>
<dbReference type="Pfam" id="PF10607">
    <property type="entry name" value="CTLH"/>
    <property type="match status" value="1"/>
</dbReference>
<dbReference type="SMART" id="SM00667">
    <property type="entry name" value="LisH"/>
    <property type="match status" value="1"/>
</dbReference>
<dbReference type="PROSITE" id="PS50896">
    <property type="entry name" value="LISH"/>
    <property type="match status" value="1"/>
</dbReference>
<evidence type="ECO:0000313" key="2">
    <source>
        <dbReference type="EMBL" id="KAK8865626.1"/>
    </source>
</evidence>
<dbReference type="PANTHER" id="PTHR12864">
    <property type="entry name" value="RAN BINDING PROTEIN 9-RELATED"/>
    <property type="match status" value="1"/>
</dbReference>
<comment type="caution">
    <text evidence="2">The sequence shown here is derived from an EMBL/GenBank/DDBJ whole genome shotgun (WGS) entry which is preliminary data.</text>
</comment>
<dbReference type="KEGG" id="kne:92178030"/>
<dbReference type="Pfam" id="PF08513">
    <property type="entry name" value="LisH"/>
    <property type="match status" value="1"/>
</dbReference>
<sequence length="282" mass="31027">MASTSTRHNARMAVLSGNLPSSGGLPQFDQRQWDGELGKADISKHDLNALVFDYLLIEGFSDAAVEFARETGLPHDVDHEKIQERMAIREAVEDGRVEEAVRRVNELDPEILDTNPPLLFHLHLLRLIELIRSDDIDSALSFATTELAPRGAQNPEFLADLERTMALLAFPDLARFADDSVSLATTNRPPPDADTLALFHDPAFVPIMALMRRSQRIKVAKELNAAILESQGHGMETKLSGLVRLMAWGEEKLVSSGVGLPIEETTKGRAWADAVLSGEFGL</sequence>
<dbReference type="InterPro" id="IPR013144">
    <property type="entry name" value="CRA_dom"/>
</dbReference>
<dbReference type="PROSITE" id="PS50897">
    <property type="entry name" value="CTLH"/>
    <property type="match status" value="1"/>
</dbReference>
<dbReference type="InterPro" id="IPR050618">
    <property type="entry name" value="Ubq-SigPath_Reg"/>
</dbReference>
<proteinExistence type="predicted"/>
<dbReference type="SMART" id="SM00757">
    <property type="entry name" value="CRA"/>
    <property type="match status" value="1"/>
</dbReference>
<reference evidence="2 3" key="1">
    <citation type="journal article" date="2024" name="bioRxiv">
        <title>Comparative genomics of Cryptococcus and Kwoniella reveals pathogenesis evolution and contrasting karyotype dynamics via intercentromeric recombination or chromosome fusion.</title>
        <authorList>
            <person name="Coelho M.A."/>
            <person name="David-Palma M."/>
            <person name="Shea T."/>
            <person name="Bowers K."/>
            <person name="McGinley-Smith S."/>
            <person name="Mohammad A.W."/>
            <person name="Gnirke A."/>
            <person name="Yurkov A.M."/>
            <person name="Nowrousian M."/>
            <person name="Sun S."/>
            <person name="Cuomo C.A."/>
            <person name="Heitman J."/>
        </authorList>
    </citation>
    <scope>NUCLEOTIDE SEQUENCE [LARGE SCALE GENOMIC DNA]</scope>
    <source>
        <strain evidence="2 3">CBS 13917</strain>
    </source>
</reference>
<dbReference type="InterPro" id="IPR024964">
    <property type="entry name" value="CTLH/CRA"/>
</dbReference>
<dbReference type="InterPro" id="IPR006594">
    <property type="entry name" value="LisH"/>
</dbReference>
<dbReference type="Proteomes" id="UP001388673">
    <property type="component" value="Unassembled WGS sequence"/>
</dbReference>
<organism evidence="2 3">
    <name type="scientific">Kwoniella newhampshirensis</name>
    <dbReference type="NCBI Taxonomy" id="1651941"/>
    <lineage>
        <taxon>Eukaryota</taxon>
        <taxon>Fungi</taxon>
        <taxon>Dikarya</taxon>
        <taxon>Basidiomycota</taxon>
        <taxon>Agaricomycotina</taxon>
        <taxon>Tremellomycetes</taxon>
        <taxon>Tremellales</taxon>
        <taxon>Cryptococcaceae</taxon>
        <taxon>Kwoniella</taxon>
    </lineage>
</organism>
<evidence type="ECO:0000313" key="3">
    <source>
        <dbReference type="Proteomes" id="UP001388673"/>
    </source>
</evidence>
<dbReference type="EMBL" id="JBCAWK010000002">
    <property type="protein sequence ID" value="KAK8865626.1"/>
    <property type="molecule type" value="Genomic_DNA"/>
</dbReference>
<feature type="domain" description="CTLH" evidence="1">
    <location>
        <begin position="81"/>
        <end position="138"/>
    </location>
</feature>
<dbReference type="SMART" id="SM00668">
    <property type="entry name" value="CTLH"/>
    <property type="match status" value="1"/>
</dbReference>
<accession>A0AAW0Z451</accession>
<protein>
    <recommendedName>
        <fullName evidence="1">CTLH domain-containing protein</fullName>
    </recommendedName>
</protein>
<dbReference type="GeneID" id="92178030"/>